<accession>A0A1I7YCX9</accession>
<dbReference type="WBParaSite" id="L893_g15113.t1">
    <property type="protein sequence ID" value="L893_g15113.t1"/>
    <property type="gene ID" value="L893_g15113"/>
</dbReference>
<name>A0A1I7YCX9_9BILA</name>
<dbReference type="InterPro" id="IPR011990">
    <property type="entry name" value="TPR-like_helical_dom_sf"/>
</dbReference>
<feature type="region of interest" description="Disordered" evidence="1">
    <location>
        <begin position="1047"/>
        <end position="1067"/>
    </location>
</feature>
<dbReference type="Gene3D" id="1.25.40.10">
    <property type="entry name" value="Tetratricopeptide repeat domain"/>
    <property type="match status" value="1"/>
</dbReference>
<evidence type="ECO:0000313" key="3">
    <source>
        <dbReference type="WBParaSite" id="L893_g15113.t1"/>
    </source>
</evidence>
<evidence type="ECO:0000313" key="2">
    <source>
        <dbReference type="Proteomes" id="UP000095287"/>
    </source>
</evidence>
<dbReference type="Proteomes" id="UP000095287">
    <property type="component" value="Unplaced"/>
</dbReference>
<proteinExistence type="predicted"/>
<reference evidence="3" key="1">
    <citation type="submission" date="2016-11" db="UniProtKB">
        <authorList>
            <consortium name="WormBaseParasite"/>
        </authorList>
    </citation>
    <scope>IDENTIFICATION</scope>
</reference>
<dbReference type="GO" id="GO:0003730">
    <property type="term" value="F:mRNA 3'-UTR binding"/>
    <property type="evidence" value="ECO:0007669"/>
    <property type="project" value="TreeGrafter"/>
</dbReference>
<dbReference type="InterPro" id="IPR033490">
    <property type="entry name" value="LRP130"/>
</dbReference>
<dbReference type="PANTHER" id="PTHR46669">
    <property type="entry name" value="LEUCINE-RICH PPR MOTIF-CONTAINING PROTEIN, MITOCHONDRIAL"/>
    <property type="match status" value="1"/>
</dbReference>
<dbReference type="GO" id="GO:0005634">
    <property type="term" value="C:nucleus"/>
    <property type="evidence" value="ECO:0007669"/>
    <property type="project" value="TreeGrafter"/>
</dbReference>
<sequence>MIGAATRTNALRVLRRTVAASRGLASAPGASSSNAQASDRPRFPVGGVRRRSMEIQRQRRELLDRHRDSIEKNDMKTFPDICEGLEWQSNIAPQVLMRIVELVRSKPSEAVAQLNDRRAAQLVSAFGNKCAIIEERLRDELFNEFLSLLGQSGFKSGILTHNAILTARLDNGSDVDVLAYLDKLDDEGLDANSETFSLFAEIYARKGDINGVKSVIGLMRDSGLPVTEKALHAMIYALTLKGDRVQAAEVLKSFESNAAISTLGMRLAQVRALTALGDLAGVSNVLADIATEPEFTSPETQGQLLTTMFQLVFQGHHEAVEKIKPFCNNLTEDGDLQLSYSNAQFLLSLLRRAIDQGKWVTAAVLDGIFGQNFWSNRKAEFRNGLLTSVQRNVDSSELLKRAAVVDSLGHIKNSLLWVMDNTLTDNNRQKFDELYNSLYLSEDFKTLISERPHVAYPMVSNLIKQIRSMSSLSDKLPKYKQLCDLLYAKSDATEFTEAHSFFFRAIEKDLQNVGDILSHIKEHRNNIATAIIEGVMKSKSHNLQHLLDLMEGPLNPDGNIRVLSARIGQELVRLLTPGDVTATTLKLASKIVAATFNEDSSSQKASNGYGSKVVSRIMLSPKIAENRIAELVDIWTEEPRISLNADEVSALEKSLNENKMPQRAGLVKQLRRRSKTVVRWMETEDISLLESEARSLSDPERNTNPGVLDRLYTVIINKRATETPKDLLSIARNAQEMFSLKLPEGHRHPRGKIYGILSACFAESLKDMKSAIPDEFWKLPVNYVGVYGLLYALNLCCRGQVDNAKDVLNKIKEKHDKTTITGAFNRICDSAVDVEEQHVKQFVNLLTETFAIPITQRKRLLQLAKSNALKQLLDEKKLTEAFDLVVSESEAHKQMFGQYPMIHACIEAENQPMMKDIFNMIVKFHDRNTAAIDFAITFLEAGLDSSAKKMLEKTSYISSSKLSYIVIRETRLGRPDVLHKLFELVDRDDSKTTSVDLATSLVPKLIGMYEAQENLEDLKRLQAEIKRVSFPLEQKLKSTLEHVIRNLEKRESRQGPSPSQSSTSVDS</sequence>
<feature type="region of interest" description="Disordered" evidence="1">
    <location>
        <begin position="22"/>
        <end position="45"/>
    </location>
</feature>
<feature type="compositionally biased region" description="Low complexity" evidence="1">
    <location>
        <begin position="1054"/>
        <end position="1067"/>
    </location>
</feature>
<dbReference type="GO" id="GO:0005739">
    <property type="term" value="C:mitochondrion"/>
    <property type="evidence" value="ECO:0007669"/>
    <property type="project" value="TreeGrafter"/>
</dbReference>
<keyword evidence="2" id="KW-1185">Reference proteome</keyword>
<protein>
    <submittedName>
        <fullName evidence="3">Leucine-rich PPR motif-containing protein, mitochondrial</fullName>
    </submittedName>
</protein>
<dbReference type="GO" id="GO:0070129">
    <property type="term" value="P:regulation of mitochondrial translation"/>
    <property type="evidence" value="ECO:0007669"/>
    <property type="project" value="TreeGrafter"/>
</dbReference>
<organism evidence="2 3">
    <name type="scientific">Steinernema glaseri</name>
    <dbReference type="NCBI Taxonomy" id="37863"/>
    <lineage>
        <taxon>Eukaryota</taxon>
        <taxon>Metazoa</taxon>
        <taxon>Ecdysozoa</taxon>
        <taxon>Nematoda</taxon>
        <taxon>Chromadorea</taxon>
        <taxon>Rhabditida</taxon>
        <taxon>Tylenchina</taxon>
        <taxon>Panagrolaimomorpha</taxon>
        <taxon>Strongyloidoidea</taxon>
        <taxon>Steinernematidae</taxon>
        <taxon>Steinernema</taxon>
    </lineage>
</organism>
<dbReference type="AlphaFoldDB" id="A0A1I7YCX9"/>
<evidence type="ECO:0000256" key="1">
    <source>
        <dbReference type="SAM" id="MobiDB-lite"/>
    </source>
</evidence>
<dbReference type="PANTHER" id="PTHR46669:SF3">
    <property type="entry name" value="LEUCINE-RICH PPR MOTIF-CONTAINING PROTEIN, MITOCHONDRIAL"/>
    <property type="match status" value="1"/>
</dbReference>